<gene>
    <name evidence="2" type="ORF">BECKTUN1418E_GA0071001_100315</name>
    <name evidence="3" type="ORF">BECKTUN1418F_GA0071002_100315</name>
</gene>
<proteinExistence type="predicted"/>
<dbReference type="Gene3D" id="3.40.50.300">
    <property type="entry name" value="P-loop containing nucleotide triphosphate hydrolases"/>
    <property type="match status" value="1"/>
</dbReference>
<keyword evidence="1" id="KW-0812">Transmembrane</keyword>
<protein>
    <recommendedName>
        <fullName evidence="4">NACHT domain-containing protein</fullName>
    </recommendedName>
</protein>
<evidence type="ECO:0000313" key="3">
    <source>
        <dbReference type="EMBL" id="VFK51685.1"/>
    </source>
</evidence>
<name>A0A450ZD26_9GAMM</name>
<keyword evidence="1" id="KW-1133">Transmembrane helix</keyword>
<evidence type="ECO:0000256" key="1">
    <source>
        <dbReference type="SAM" id="Phobius"/>
    </source>
</evidence>
<feature type="transmembrane region" description="Helical" evidence="1">
    <location>
        <begin position="79"/>
        <end position="105"/>
    </location>
</feature>
<dbReference type="EMBL" id="CAADFY010000003">
    <property type="protein sequence ID" value="VFK51685.1"/>
    <property type="molecule type" value="Genomic_DNA"/>
</dbReference>
<sequence length="913" mass="104930">MTFNFFLLCFALFVTVISLAKLYWSWRHSLSGIALGTATLIVAMFAMTIFGIQINIPTFLIFWITEGDIFIALERSEPSWLIIIITVLVSVIFTSFIVVIGFFGISKYRGPMRSSEWDARNADEDANLPLFVRLIISDLKYSIKPNAVVHQKGKNPYDIQPAPSKVTWNQLALDLLISSNKDFNPISAKWSDSDKCHIIEKHDYVTRKTKLTYLLPLQDGEISPKTISSIDRIGKNKEEDDEIIVCFEDLIELSGRQETKYGTIFEATNKFHLIDQATDLTSYAKSILKRFENDIVLRYSKDKSISFRNIHELTLEQTYTKLRVSPRFGKNSNNSQSIELDKVLDEWLKLKASPQLSILGEFGQGKSAAMLAFTAQWARRYLINHSNDQLTNSASIGKIPLLIELRSRSPKDKPTPTDILGEWGHQHGLSGEQLYNLVKAEMAVLIFEGFDEVKNAGRKLHRYQQFNALWQFAFGGSKMIFTGRPNFFLDEEERVQFLNSQQNTSGSGSNASNIYSFGFMEVEDIKNALREVDENIAKEIVDASINNTSLMDITKRPSMLPIIVSQWEEIKASQKDEQEITSSQIVRGYIEATYKRKDEEKIQRGEYQLLPWEIRHFITQALALDMVAQGDKNTTTPDNIDNVVRRIEKHFDFVFLDKEAAPHLADATANLKRRKNSEDTTYEDYIKEISSDVRSNGLLVPDPANGVRSLYFPHKQFYEYILGETYASFYNHPRTLSSIALSKFQGLRYRNLLQAAKNEPMIIQYFAGLYTSNKIEKLDPIIDVIRLFGIFKPFWLFLFHNLADRGLSVRSDIVAIVNNIRTSSKIPIYSLASFLILSLRFYVFMCLIHISFPFWGTAQILGFNIERSRRIKFALMKYRCSEKSLNAEFPNENLRNYLEKWFSRVFQDSTGNR</sequence>
<keyword evidence="1" id="KW-0472">Membrane</keyword>
<accession>A0A450ZD26</accession>
<evidence type="ECO:0008006" key="4">
    <source>
        <dbReference type="Google" id="ProtNLM"/>
    </source>
</evidence>
<evidence type="ECO:0000313" key="2">
    <source>
        <dbReference type="EMBL" id="VFK50446.1"/>
    </source>
</evidence>
<dbReference type="AlphaFoldDB" id="A0A450ZD26"/>
<organism evidence="3">
    <name type="scientific">Candidatus Kentrum sp. TUN</name>
    <dbReference type="NCBI Taxonomy" id="2126343"/>
    <lineage>
        <taxon>Bacteria</taxon>
        <taxon>Pseudomonadati</taxon>
        <taxon>Pseudomonadota</taxon>
        <taxon>Gammaproteobacteria</taxon>
        <taxon>Candidatus Kentrum</taxon>
    </lineage>
</organism>
<reference evidence="3" key="1">
    <citation type="submission" date="2019-02" db="EMBL/GenBank/DDBJ databases">
        <authorList>
            <person name="Gruber-Vodicka R. H."/>
            <person name="Seah K. B. B."/>
        </authorList>
    </citation>
    <scope>NUCLEOTIDE SEQUENCE</scope>
    <source>
        <strain evidence="2">BECK_BY2</strain>
        <strain evidence="3">BECK_BY3</strain>
    </source>
</reference>
<dbReference type="EMBL" id="CAADFV010000003">
    <property type="protein sequence ID" value="VFK50446.1"/>
    <property type="molecule type" value="Genomic_DNA"/>
</dbReference>
<feature type="transmembrane region" description="Helical" evidence="1">
    <location>
        <begin position="841"/>
        <end position="863"/>
    </location>
</feature>
<dbReference type="InterPro" id="IPR027417">
    <property type="entry name" value="P-loop_NTPase"/>
</dbReference>